<gene>
    <name evidence="2" type="ORF">X777_13688</name>
</gene>
<dbReference type="EMBL" id="KK107638">
    <property type="protein sequence ID" value="EZA48381.1"/>
    <property type="molecule type" value="Genomic_DNA"/>
</dbReference>
<feature type="region of interest" description="Disordered" evidence="1">
    <location>
        <begin position="109"/>
        <end position="142"/>
    </location>
</feature>
<protein>
    <submittedName>
        <fullName evidence="2">Uncharacterized protein</fullName>
    </submittedName>
</protein>
<evidence type="ECO:0000313" key="3">
    <source>
        <dbReference type="Proteomes" id="UP000053097"/>
    </source>
</evidence>
<name>A0A026VY32_OOCBI</name>
<sequence length="252" mass="27793">MAAAVAAVAAVVHPGGAEYRRAAVSGHRAKSSGIDGAMTAIDNSNRLIIRPPADARNGGRCTLPKQRYIRAASDPVSAARLACCARESASAPPVVSVCECEGQAAREWTPKRRGEERREEERRGERERERERTEQTFAASGLSARRRLGLADAIQRRENAGNVADGRYDESNDDDLAGPRLGAPHLRRRRFHRRDGGNDDRRRAAGRGVQRTRRWRGLLIRCCTSRVVGETRDFGGSVRSSADGTFPVRRRR</sequence>
<evidence type="ECO:0000313" key="2">
    <source>
        <dbReference type="EMBL" id="EZA48381.1"/>
    </source>
</evidence>
<reference evidence="2 3" key="1">
    <citation type="journal article" date="2014" name="Curr. Biol.">
        <title>The genome of the clonal raider ant Cerapachys biroi.</title>
        <authorList>
            <person name="Oxley P.R."/>
            <person name="Ji L."/>
            <person name="Fetter-Pruneda I."/>
            <person name="McKenzie S.K."/>
            <person name="Li C."/>
            <person name="Hu H."/>
            <person name="Zhang G."/>
            <person name="Kronauer D.J."/>
        </authorList>
    </citation>
    <scope>NUCLEOTIDE SEQUENCE [LARGE SCALE GENOMIC DNA]</scope>
</reference>
<dbReference type="Proteomes" id="UP000053097">
    <property type="component" value="Unassembled WGS sequence"/>
</dbReference>
<feature type="region of interest" description="Disordered" evidence="1">
    <location>
        <begin position="162"/>
        <end position="208"/>
    </location>
</feature>
<dbReference type="AlphaFoldDB" id="A0A026VY32"/>
<accession>A0A026VY32</accession>
<evidence type="ECO:0000256" key="1">
    <source>
        <dbReference type="SAM" id="MobiDB-lite"/>
    </source>
</evidence>
<feature type="compositionally biased region" description="Basic and acidic residues" evidence="1">
    <location>
        <begin position="109"/>
        <end position="134"/>
    </location>
</feature>
<keyword evidence="3" id="KW-1185">Reference proteome</keyword>
<feature type="compositionally biased region" description="Basic and acidic residues" evidence="1">
    <location>
        <begin position="194"/>
        <end position="203"/>
    </location>
</feature>
<organism evidence="2 3">
    <name type="scientific">Ooceraea biroi</name>
    <name type="common">Clonal raider ant</name>
    <name type="synonym">Cerapachys biroi</name>
    <dbReference type="NCBI Taxonomy" id="2015173"/>
    <lineage>
        <taxon>Eukaryota</taxon>
        <taxon>Metazoa</taxon>
        <taxon>Ecdysozoa</taxon>
        <taxon>Arthropoda</taxon>
        <taxon>Hexapoda</taxon>
        <taxon>Insecta</taxon>
        <taxon>Pterygota</taxon>
        <taxon>Neoptera</taxon>
        <taxon>Endopterygota</taxon>
        <taxon>Hymenoptera</taxon>
        <taxon>Apocrita</taxon>
        <taxon>Aculeata</taxon>
        <taxon>Formicoidea</taxon>
        <taxon>Formicidae</taxon>
        <taxon>Dorylinae</taxon>
        <taxon>Ooceraea</taxon>
    </lineage>
</organism>
<feature type="region of interest" description="Disordered" evidence="1">
    <location>
        <begin position="233"/>
        <end position="252"/>
    </location>
</feature>
<proteinExistence type="predicted"/>